<feature type="compositionally biased region" description="Pro residues" evidence="10">
    <location>
        <begin position="1391"/>
        <end position="1412"/>
    </location>
</feature>
<evidence type="ECO:0000256" key="9">
    <source>
        <dbReference type="PROSITE-ProRule" id="PRU00339"/>
    </source>
</evidence>
<dbReference type="Pfam" id="PF13181">
    <property type="entry name" value="TPR_8"/>
    <property type="match status" value="2"/>
</dbReference>
<dbReference type="InterPro" id="IPR019734">
    <property type="entry name" value="TPR_rpt"/>
</dbReference>
<feature type="repeat" description="ANK" evidence="8">
    <location>
        <begin position="1073"/>
        <end position="1105"/>
    </location>
</feature>
<dbReference type="Ensembl" id="ENSSFOT00015065203.1">
    <property type="protein sequence ID" value="ENSSFOP00015038795.1"/>
    <property type="gene ID" value="ENSSFOG00015024414.1"/>
</dbReference>
<feature type="compositionally biased region" description="Low complexity" evidence="10">
    <location>
        <begin position="156"/>
        <end position="178"/>
    </location>
</feature>
<dbReference type="SUPFAM" id="SSF48452">
    <property type="entry name" value="TPR-like"/>
    <property type="match status" value="1"/>
</dbReference>
<accession>A0A8C9STL3</accession>
<evidence type="ECO:0000313" key="14">
    <source>
        <dbReference type="Proteomes" id="UP000694397"/>
    </source>
</evidence>
<evidence type="ECO:0000256" key="10">
    <source>
        <dbReference type="SAM" id="MobiDB-lite"/>
    </source>
</evidence>
<dbReference type="SUPFAM" id="SSF48403">
    <property type="entry name" value="Ankyrin repeat"/>
    <property type="match status" value="1"/>
</dbReference>
<dbReference type="Pfam" id="PF12796">
    <property type="entry name" value="Ank_2"/>
    <property type="match status" value="2"/>
</dbReference>
<keyword evidence="5 8" id="KW-0040">ANK repeat</keyword>
<dbReference type="SMART" id="SM00248">
    <property type="entry name" value="ANK"/>
    <property type="match status" value="9"/>
</dbReference>
<feature type="compositionally biased region" description="Acidic residues" evidence="10">
    <location>
        <begin position="1418"/>
        <end position="1435"/>
    </location>
</feature>
<dbReference type="GO" id="GO:0043197">
    <property type="term" value="C:dendritic spine"/>
    <property type="evidence" value="ECO:0007669"/>
    <property type="project" value="TreeGrafter"/>
</dbReference>
<feature type="repeat" description="ANK" evidence="8">
    <location>
        <begin position="1106"/>
        <end position="1138"/>
    </location>
</feature>
<evidence type="ECO:0000256" key="5">
    <source>
        <dbReference type="ARBA" id="ARBA00023043"/>
    </source>
</evidence>
<dbReference type="OrthoDB" id="5958958at2759"/>
<feature type="compositionally biased region" description="Low complexity" evidence="10">
    <location>
        <begin position="1606"/>
        <end position="1627"/>
    </location>
</feature>
<feature type="repeat" description="ANK" evidence="8">
    <location>
        <begin position="1040"/>
        <end position="1072"/>
    </location>
</feature>
<feature type="region of interest" description="Disordered" evidence="10">
    <location>
        <begin position="1"/>
        <end position="49"/>
    </location>
</feature>
<evidence type="ECO:0000259" key="11">
    <source>
        <dbReference type="Pfam" id="PF25520"/>
    </source>
</evidence>
<comment type="similarity">
    <text evidence="7">Belongs to the TANC family.</text>
</comment>
<feature type="region of interest" description="Disordered" evidence="10">
    <location>
        <begin position="144"/>
        <end position="231"/>
    </location>
</feature>
<evidence type="ECO:0000256" key="6">
    <source>
        <dbReference type="ARBA" id="ARBA00034110"/>
    </source>
</evidence>
<dbReference type="Gene3D" id="1.25.40.10">
    <property type="entry name" value="Tetratricopeptide repeat domain"/>
    <property type="match status" value="1"/>
</dbReference>
<dbReference type="Proteomes" id="UP000694397">
    <property type="component" value="Chromosome 3"/>
</dbReference>
<feature type="region of interest" description="Disordered" evidence="10">
    <location>
        <begin position="1373"/>
        <end position="1627"/>
    </location>
</feature>
<dbReference type="FunFam" id="1.25.40.20:FF:000036">
    <property type="entry name" value="protein TANC2 isoform X2"/>
    <property type="match status" value="1"/>
</dbReference>
<evidence type="ECO:0000256" key="7">
    <source>
        <dbReference type="ARBA" id="ARBA00038259"/>
    </source>
</evidence>
<dbReference type="InterPro" id="IPR002110">
    <property type="entry name" value="Ankyrin_rpt"/>
</dbReference>
<feature type="compositionally biased region" description="Low complexity" evidence="10">
    <location>
        <begin position="1485"/>
        <end position="1494"/>
    </location>
</feature>
<dbReference type="SMART" id="SM00028">
    <property type="entry name" value="TPR"/>
    <property type="match status" value="2"/>
</dbReference>
<dbReference type="Pfam" id="PF00023">
    <property type="entry name" value="Ank"/>
    <property type="match status" value="2"/>
</dbReference>
<keyword evidence="14" id="KW-1185">Reference proteome</keyword>
<evidence type="ECO:0000256" key="8">
    <source>
        <dbReference type="PROSITE-ProRule" id="PRU00023"/>
    </source>
</evidence>
<keyword evidence="1" id="KW-0597">Phosphoprotein</keyword>
<dbReference type="GO" id="GO:0061001">
    <property type="term" value="P:regulation of dendritic spine morphogenesis"/>
    <property type="evidence" value="ECO:0007669"/>
    <property type="project" value="TreeGrafter"/>
</dbReference>
<dbReference type="Pfam" id="PF25521">
    <property type="entry name" value="WHD_TANC1"/>
    <property type="match status" value="1"/>
</dbReference>
<keyword evidence="3 9" id="KW-0802">TPR repeat</keyword>
<reference evidence="13" key="2">
    <citation type="submission" date="2025-08" db="UniProtKB">
        <authorList>
            <consortium name="Ensembl"/>
        </authorList>
    </citation>
    <scope>IDENTIFICATION</scope>
</reference>
<feature type="compositionally biased region" description="Low complexity" evidence="10">
    <location>
        <begin position="1373"/>
        <end position="1382"/>
    </location>
</feature>
<feature type="compositionally biased region" description="Gly residues" evidence="10">
    <location>
        <begin position="1866"/>
        <end position="1875"/>
    </location>
</feature>
<organism evidence="13 14">
    <name type="scientific">Scleropages formosus</name>
    <name type="common">Asian bonytongue</name>
    <name type="synonym">Osteoglossum formosum</name>
    <dbReference type="NCBI Taxonomy" id="113540"/>
    <lineage>
        <taxon>Eukaryota</taxon>
        <taxon>Metazoa</taxon>
        <taxon>Chordata</taxon>
        <taxon>Craniata</taxon>
        <taxon>Vertebrata</taxon>
        <taxon>Euteleostomi</taxon>
        <taxon>Actinopterygii</taxon>
        <taxon>Neopterygii</taxon>
        <taxon>Teleostei</taxon>
        <taxon>Osteoglossocephala</taxon>
        <taxon>Osteoglossomorpha</taxon>
        <taxon>Osteoglossiformes</taxon>
        <taxon>Osteoglossidae</taxon>
        <taxon>Scleropages</taxon>
    </lineage>
</organism>
<comment type="subcellular location">
    <subcellularLocation>
        <location evidence="6">Postsynapse</location>
    </subcellularLocation>
</comment>
<feature type="repeat" description="ANK" evidence="8">
    <location>
        <begin position="1172"/>
        <end position="1204"/>
    </location>
</feature>
<dbReference type="PROSITE" id="PS50088">
    <property type="entry name" value="ANK_REPEAT"/>
    <property type="match status" value="6"/>
</dbReference>
<dbReference type="Gene3D" id="1.25.40.20">
    <property type="entry name" value="Ankyrin repeat-containing domain"/>
    <property type="match status" value="3"/>
</dbReference>
<reference evidence="13 14" key="1">
    <citation type="submission" date="2019-04" db="EMBL/GenBank/DDBJ databases">
        <authorList>
            <consortium name="Wellcome Sanger Institute Data Sharing"/>
        </authorList>
    </citation>
    <scope>NUCLEOTIDE SEQUENCE [LARGE SCALE GENOMIC DNA]</scope>
</reference>
<evidence type="ECO:0000256" key="4">
    <source>
        <dbReference type="ARBA" id="ARBA00023018"/>
    </source>
</evidence>
<evidence type="ECO:0000313" key="13">
    <source>
        <dbReference type="Ensembl" id="ENSSFOP00015038795.1"/>
    </source>
</evidence>
<feature type="compositionally biased region" description="Pro residues" evidence="10">
    <location>
        <begin position="100"/>
        <end position="110"/>
    </location>
</feature>
<keyword evidence="2" id="KW-0677">Repeat</keyword>
<evidence type="ECO:0000256" key="2">
    <source>
        <dbReference type="ARBA" id="ARBA00022737"/>
    </source>
</evidence>
<feature type="compositionally biased region" description="Polar residues" evidence="10">
    <location>
        <begin position="1581"/>
        <end position="1595"/>
    </location>
</feature>
<gene>
    <name evidence="13" type="primary">TANC2</name>
    <name evidence="13" type="synonym">tanc2b</name>
</gene>
<feature type="repeat" description="ANK" evidence="8">
    <location>
        <begin position="1139"/>
        <end position="1171"/>
    </location>
</feature>
<feature type="region of interest" description="Disordered" evidence="10">
    <location>
        <begin position="1860"/>
        <end position="1882"/>
    </location>
</feature>
<dbReference type="InterPro" id="IPR050889">
    <property type="entry name" value="Dendritic_Spine_Reg/Scaffold"/>
</dbReference>
<dbReference type="InterPro" id="IPR036770">
    <property type="entry name" value="Ankyrin_rpt-contain_sf"/>
</dbReference>
<dbReference type="PANTHER" id="PTHR24166">
    <property type="entry name" value="ROLLING PEBBLES, ISOFORM B"/>
    <property type="match status" value="1"/>
</dbReference>
<feature type="domain" description="TANC1/2-like winged helix" evidence="12">
    <location>
        <begin position="704"/>
        <end position="856"/>
    </location>
</feature>
<feature type="compositionally biased region" description="Gly residues" evidence="10">
    <location>
        <begin position="1538"/>
        <end position="1551"/>
    </location>
</feature>
<feature type="domain" description="TANC1/2-like AAA+ ATPase lid" evidence="11">
    <location>
        <begin position="608"/>
        <end position="702"/>
    </location>
</feature>
<dbReference type="PROSITE" id="PS50297">
    <property type="entry name" value="ANK_REP_REGION"/>
    <property type="match status" value="5"/>
</dbReference>
<evidence type="ECO:0000256" key="3">
    <source>
        <dbReference type="ARBA" id="ARBA00022803"/>
    </source>
</evidence>
<dbReference type="InterPro" id="IPR027417">
    <property type="entry name" value="P-loop_NTPase"/>
</dbReference>
<reference evidence="13" key="3">
    <citation type="submission" date="2025-09" db="UniProtKB">
        <authorList>
            <consortium name="Ensembl"/>
        </authorList>
    </citation>
    <scope>IDENTIFICATION</scope>
</reference>
<feature type="compositionally biased region" description="Basic and acidic residues" evidence="10">
    <location>
        <begin position="1"/>
        <end position="17"/>
    </location>
</feature>
<feature type="region of interest" description="Disordered" evidence="10">
    <location>
        <begin position="88"/>
        <end position="124"/>
    </location>
</feature>
<feature type="region of interest" description="Disordered" evidence="10">
    <location>
        <begin position="1723"/>
        <end position="1745"/>
    </location>
</feature>
<protein>
    <submittedName>
        <fullName evidence="13">Tetratricopeptide repeat, ankyrin repeat and coiled-coil containing 2</fullName>
    </submittedName>
</protein>
<evidence type="ECO:0000256" key="1">
    <source>
        <dbReference type="ARBA" id="ARBA00022553"/>
    </source>
</evidence>
<feature type="repeat" description="ANK" evidence="8">
    <location>
        <begin position="927"/>
        <end position="959"/>
    </location>
</feature>
<feature type="repeat" description="TPR" evidence="9">
    <location>
        <begin position="1323"/>
        <end position="1356"/>
    </location>
</feature>
<sequence>SSRLHLEQCRAKGEGGRAEPFPSLSGGEPEGSADGDCAFEGDYAVPPLPVSEGMQHIRVMEGVSRSLPSSPLLAHQTISVRLQPMKKLTGECPAGSAPSRPQPRPRPRAPPSTQELGPPPSVDEAANTLMTRLGFLLGEKVSEGQPGGVAATQRISPCSTLTSSTASPPASSPCSTLPPAGPGNPGSRDCAYGSVTSPTSTLESRDSGIIGNRSLPGNTGRKARGGGDTGVHVHKTRPTLQDCPSALLPVLPLCFISASLCLLSSLPGRFLLHPDTHCSRSLITVATSSAHLEDLAYLDEQRHTPLRTSLRMPRQTVVTGRSGQDLRVRFAPYRAPDISLKPLLFEVPSITVDSVFTGRDWLFQEIDARLSSSDGSTNRGVVVVGNIGYGKTAIVSRLVALSCHGTRMRQIASESPHASPKRRLPSTPQPPHGTLGGGSCPGTPEMRRRQEEAMRRLASQVVAYHYCQADNAYTCLVPEFVHNVAALLCRSPQLVAYREQLLREPHLQSVLSLRSCVQDPLASFTRGVLEPLDALYKERKITSNEDLIVLVDGLNEAEFHKPDYGDTIVSFLNRTISKFPPWLKLVVTVRTTLQEITKLLPFHRISLDRFEENEAIDQDLQGYILHRIHSSPEIQNNISLNGKMDNATFGKLSAHLKALSQGSYLYLKLTFDLIEKGYLVLKSSSYKVVPVNLAEVYLLQCNMRFPTQSSFERALPLLNVAVASLHPLTDEQIHQAINAGAVQGTLEWEDFLQRMDNLAMFLVKRRDGTRMFVHPSFREWLIWREEGEKTKFLCDPRSGHTLLAFWFSRHEGKLNRQQTIELGHHILKAHIFKGLSKKVGISSSILQGLWVSYSTEGLSSALASLRNLYTPNIKVSRLLMMGGANVNYRTEVLNNAPILCAHAHLGYMDMVNLLLEFGASVDATSESGLAPLGYAAASGHLPIVTALCRRRAKVDHLDKNGQCALVHAALRGHMEVVKFLIQCDWTLGGQQQGVFSKSLAVQQALVAAASMGFTEVRVNLYRPGGYEVERAQINSFDSLWGETALTAAAGRGKLDVCRLLLEQGAAVAQPNRRGIVPLFSAVRQGHWQIVDVLLTHGSDVNVADKQGRTPLMVAASEGHLGTVEFLLAQGASLPLTDKEGLTALSWACLKGHLPVVRALVERGAATDHADKNGRTPLDLAAFYGDAEVVQFLVDHGAVVEHVDYSGMRPLDRAVGCRNTSVVVALLKKGAKIGRAERWQRVGFLSPDSLGLQDQKGKVKEAAQRYQYALKKFPREGFSEDLKTFRELKVSLLLNLSRCRRKMNDFGMAEEFANKALELKPKSYEAYYARARAKRSSRQFQEALEDLNEAIKQCPNNREIQRLLQRVEEECRQVTQQQQQQHQQELDEEPPSSSPAPPPPAEELPPSPVPPPEPRLEDMEPVQDLFEDEDYLEQELESMTIGLPPEPRASPASLPIIQSPPSSPAHRDSAYLSGGSPLGQAFDFRPSPTSMSSPTRQGYQSTSPSLSPTHQNSHYRPSPPHTSPAHQVSSYRFSPPPLGAGGGGGVGSGGQGKDYQSPPPSPLRRGTQYRSSPPVESICLYRSQSGSPVRYQQEQLPSRPKSPLSKMSSQRSFQLSSQPSQQHQQQQALRLQPAMAQIVRTNQPSSAVHSSAVLGSSAYSQVAHSVSGRYALSSVDIESRLVYQPSLDGRPMAQVQASLSAGALCQHGGRPGSVDSGLVKDELPQRPSSAYRSGSGGPGVLRYGQTPQISRSQSAAYYPVSKHELERAAGLPPCQLGSPEIPHLVRRPVSANTAEIKQHPPTPRPLIHSQSVGLRFSPSSSSIAAGSACSLAPGFRPSASVQQMEIPLQPSYDRACDDLSPVSPSQGGEGRAGGVYPGESARSRTTPFMGIIDKTARTQQYLHQPSRPWAVSSLDMVITSPTSSANLIQQGGGGSYSPPTSLGNIAYYNKTNNAQNGHLLEDDYYASAQPSSLGKLANGSRGDILERVSQVPTYPDVKVARTLPVAQAFQDNVYRQLSRDSRQGPTSPIKPKRPFVESNV</sequence>
<dbReference type="FunFam" id="1.25.40.20:FF:000022">
    <property type="entry name" value="protein TANC2 isoform X1"/>
    <property type="match status" value="1"/>
</dbReference>
<feature type="region of interest" description="Disordered" evidence="10">
    <location>
        <begin position="410"/>
        <end position="450"/>
    </location>
</feature>
<keyword evidence="4" id="KW-0770">Synapse</keyword>
<dbReference type="SUPFAM" id="SSF52540">
    <property type="entry name" value="P-loop containing nucleoside triphosphate hydrolases"/>
    <property type="match status" value="1"/>
</dbReference>
<dbReference type="InterPro" id="IPR058056">
    <property type="entry name" value="WH_TANC1/2"/>
</dbReference>
<name>A0A8C9STL3_SCLFO</name>
<feature type="repeat" description="TPR" evidence="9">
    <location>
        <begin position="1289"/>
        <end position="1322"/>
    </location>
</feature>
<dbReference type="InterPro" id="IPR011990">
    <property type="entry name" value="TPR-like_helical_dom_sf"/>
</dbReference>
<dbReference type="Pfam" id="PF25520">
    <property type="entry name" value="AAA_lid_TANC1"/>
    <property type="match status" value="1"/>
</dbReference>
<feature type="region of interest" description="Disordered" evidence="10">
    <location>
        <begin position="2015"/>
        <end position="2039"/>
    </location>
</feature>
<feature type="compositionally biased region" description="Low complexity" evidence="10">
    <location>
        <begin position="1448"/>
        <end position="1459"/>
    </location>
</feature>
<dbReference type="InterPro" id="IPR058018">
    <property type="entry name" value="AAA_lid_TANC1/2"/>
</dbReference>
<feature type="compositionally biased region" description="Polar residues" evidence="10">
    <location>
        <begin position="1495"/>
        <end position="1514"/>
    </location>
</feature>
<dbReference type="GeneTree" id="ENSGT00940000156447"/>
<evidence type="ECO:0000259" key="12">
    <source>
        <dbReference type="Pfam" id="PF25521"/>
    </source>
</evidence>
<dbReference type="PANTHER" id="PTHR24166:SF21">
    <property type="entry name" value="PROTEIN TANC2"/>
    <property type="match status" value="1"/>
</dbReference>
<dbReference type="PROSITE" id="PS50005">
    <property type="entry name" value="TPR"/>
    <property type="match status" value="2"/>
</dbReference>
<proteinExistence type="inferred from homology"/>